<dbReference type="GO" id="GO:0009279">
    <property type="term" value="C:cell outer membrane"/>
    <property type="evidence" value="ECO:0007669"/>
    <property type="project" value="TreeGrafter"/>
</dbReference>
<sequence length="869" mass="97903">MLFSFKLSAQPALNRPPANRTDTAGTRSALTDSVRPDSVRTDSVVKKSATGLNSEIQYTAVDSINFSIDGNIIYLYGNGRIAYEDLELDADYIRIDQKNKLLFARGRNDKYNVYRGRPIFKQGADNPVTTDSLFFNFETKKGTLFGTATSMDGGFIQARKSKKNEYNEVSLKHGIYSTCNLPEPHTHFGIHITKGLVTDKQVISGPAYLEIEHIPIPLGLPFGFFPKMNKRASGFRFPSFGEDANRGFYMQGIGWYLGINDYWDADILGTIYSKGSYDINTAARYKVNYKYSGSMNFGYSSIKSPNAIEGTAGNTATKQFNVQWSHSQDQSANPGTTLSANVNFGTSSYFQRTAASGTYDYNSIVRNSMSSSVAYGRTFFDGLFNFTSALRHSQDISAKTVNLTLPSFNLSMTTINPFDKKDRVGEQKWFQRIAVGYTLEGSNTFNGPEEGLFKKENLQKFQNGMQHNIPVSLSLNVLKFLQFNTGVNYSERWSFQTVRKGLVADSTVRTDTIPGFARNYNYSLNGGFSTKIYGMKTFKKGNLVALRHVMTPSVNFNYTPDFSDPRFGFYRDIATNGFAVNDSVRRVSRYSRFEGTMYGSAGRGRSAAIGFSIDNNIEAKVKSKSDTSNAFEKIPIIQGLTFSGNYNFAADSMKLSTITFGGRTAFFKQKIGINFSGSFDPYQIMNENGRAVRINRYLIKDGKLARLSSLSLSTDFSFNSSALRERNEELRKRQDDPNITPSQQQDIRNILNNPNYYVDFTVPWNFSAAYSFNYSNDGLRSTITNTLNFNGDLSVTPKWKVVFNSGYDFRAKEISLTRFSINRDLHCWDMSFGWTPFGMYKSYSFDIRVRASILQDLKLRRRSALPLNY</sequence>
<organism evidence="3 4">
    <name type="scientific">Arcticibacter pallidicorallinus</name>
    <dbReference type="NCBI Taxonomy" id="1259464"/>
    <lineage>
        <taxon>Bacteria</taxon>
        <taxon>Pseudomonadati</taxon>
        <taxon>Bacteroidota</taxon>
        <taxon>Sphingobacteriia</taxon>
        <taxon>Sphingobacteriales</taxon>
        <taxon>Sphingobacteriaceae</taxon>
        <taxon>Arcticibacter</taxon>
    </lineage>
</organism>
<evidence type="ECO:0000313" key="3">
    <source>
        <dbReference type="EMBL" id="PRY52392.1"/>
    </source>
</evidence>
<dbReference type="InterPro" id="IPR045659">
    <property type="entry name" value="LptD_2"/>
</dbReference>
<protein>
    <submittedName>
        <fullName evidence="3">Lipopolysaccharide assembly outer membrane protein LptD (OstA)</fullName>
    </submittedName>
</protein>
<evidence type="ECO:0000313" key="4">
    <source>
        <dbReference type="Proteomes" id="UP000238034"/>
    </source>
</evidence>
<feature type="compositionally biased region" description="Polar residues" evidence="1">
    <location>
        <begin position="20"/>
        <end position="31"/>
    </location>
</feature>
<dbReference type="InterPro" id="IPR050218">
    <property type="entry name" value="LptD"/>
</dbReference>
<proteinExistence type="predicted"/>
<gene>
    <name evidence="3" type="ORF">B0I27_106153</name>
</gene>
<feature type="domain" description="LPS-assembly protein LptD central" evidence="2">
    <location>
        <begin position="202"/>
        <end position="682"/>
    </location>
</feature>
<dbReference type="GO" id="GO:1990351">
    <property type="term" value="C:transporter complex"/>
    <property type="evidence" value="ECO:0007669"/>
    <property type="project" value="TreeGrafter"/>
</dbReference>
<dbReference type="PANTHER" id="PTHR30189">
    <property type="entry name" value="LPS-ASSEMBLY PROTEIN"/>
    <property type="match status" value="1"/>
</dbReference>
<dbReference type="EMBL" id="PVTH01000006">
    <property type="protein sequence ID" value="PRY52392.1"/>
    <property type="molecule type" value="Genomic_DNA"/>
</dbReference>
<evidence type="ECO:0000259" key="2">
    <source>
        <dbReference type="Pfam" id="PF19838"/>
    </source>
</evidence>
<feature type="region of interest" description="Disordered" evidence="1">
    <location>
        <begin position="13"/>
        <end position="37"/>
    </location>
</feature>
<dbReference type="Pfam" id="PF19838">
    <property type="entry name" value="LptD_2"/>
    <property type="match status" value="1"/>
</dbReference>
<dbReference type="PANTHER" id="PTHR30189:SF1">
    <property type="entry name" value="LPS-ASSEMBLY PROTEIN LPTD"/>
    <property type="match status" value="1"/>
</dbReference>
<keyword evidence="4" id="KW-1185">Reference proteome</keyword>
<evidence type="ECO:0000256" key="1">
    <source>
        <dbReference type="SAM" id="MobiDB-lite"/>
    </source>
</evidence>
<dbReference type="Proteomes" id="UP000238034">
    <property type="component" value="Unassembled WGS sequence"/>
</dbReference>
<dbReference type="AlphaFoldDB" id="A0A2T0U3A4"/>
<comment type="caution">
    <text evidence="3">The sequence shown here is derived from an EMBL/GenBank/DDBJ whole genome shotgun (WGS) entry which is preliminary data.</text>
</comment>
<name>A0A2T0U3A4_9SPHI</name>
<accession>A0A2T0U3A4</accession>
<reference evidence="3 4" key="1">
    <citation type="submission" date="2018-03" db="EMBL/GenBank/DDBJ databases">
        <title>Genomic Encyclopedia of Type Strains, Phase III (KMG-III): the genomes of soil and plant-associated and newly described type strains.</title>
        <authorList>
            <person name="Whitman W."/>
        </authorList>
    </citation>
    <scope>NUCLEOTIDE SEQUENCE [LARGE SCALE GENOMIC DNA]</scope>
    <source>
        <strain evidence="3 4">CGMCC 1.9313</strain>
    </source>
</reference>